<dbReference type="RefSeq" id="WP_203680515.1">
    <property type="nucleotide sequence ID" value="NZ_BOMW01000028.1"/>
</dbReference>
<keyword evidence="4" id="KW-1185">Reference proteome</keyword>
<dbReference type="SMART" id="SM00073">
    <property type="entry name" value="HPT"/>
    <property type="match status" value="1"/>
</dbReference>
<feature type="modified residue" description="Phosphohistidine" evidence="1">
    <location>
        <position position="64"/>
    </location>
</feature>
<dbReference type="Proteomes" id="UP000629619">
    <property type="component" value="Unassembled WGS sequence"/>
</dbReference>
<protein>
    <recommendedName>
        <fullName evidence="2">HPt domain-containing protein</fullName>
    </recommendedName>
</protein>
<evidence type="ECO:0000313" key="3">
    <source>
        <dbReference type="EMBL" id="GIF05670.1"/>
    </source>
</evidence>
<name>A0A919N7B2_9ACTN</name>
<sequence length="128" mass="13113">MEDERLAAVRARIAVIIEPDPTPDELALVLRMLRGFVARTPGAVDQMLDGFPGKDLGVLRDQAHALKGSAANIGATGLAGLCSALEDQARAGAIADPAGTAGRIRAEAAGAVEAVSTLAEEFAGQRLP</sequence>
<dbReference type="InterPro" id="IPR008207">
    <property type="entry name" value="Sig_transdc_His_kin_Hpt_dom"/>
</dbReference>
<feature type="domain" description="HPt" evidence="2">
    <location>
        <begin position="25"/>
        <end position="122"/>
    </location>
</feature>
<reference evidence="3" key="1">
    <citation type="submission" date="2021-01" db="EMBL/GenBank/DDBJ databases">
        <title>Whole genome shotgun sequence of Actinoplanes siamensis NBRC 109076.</title>
        <authorList>
            <person name="Komaki H."/>
            <person name="Tamura T."/>
        </authorList>
    </citation>
    <scope>NUCLEOTIDE SEQUENCE</scope>
    <source>
        <strain evidence="3">NBRC 109076</strain>
    </source>
</reference>
<dbReference type="PROSITE" id="PS50894">
    <property type="entry name" value="HPT"/>
    <property type="match status" value="1"/>
</dbReference>
<dbReference type="InterPro" id="IPR036641">
    <property type="entry name" value="HPT_dom_sf"/>
</dbReference>
<dbReference type="SUPFAM" id="SSF47226">
    <property type="entry name" value="Histidine-containing phosphotransfer domain, HPT domain"/>
    <property type="match status" value="1"/>
</dbReference>
<evidence type="ECO:0000259" key="2">
    <source>
        <dbReference type="PROSITE" id="PS50894"/>
    </source>
</evidence>
<accession>A0A919N7B2</accession>
<dbReference type="GO" id="GO:0000160">
    <property type="term" value="P:phosphorelay signal transduction system"/>
    <property type="evidence" value="ECO:0007669"/>
    <property type="project" value="InterPro"/>
</dbReference>
<dbReference type="Pfam" id="PF01627">
    <property type="entry name" value="Hpt"/>
    <property type="match status" value="1"/>
</dbReference>
<dbReference type="CDD" id="cd00088">
    <property type="entry name" value="HPT"/>
    <property type="match status" value="1"/>
</dbReference>
<keyword evidence="1" id="KW-0597">Phosphoprotein</keyword>
<comment type="caution">
    <text evidence="3">The sequence shown here is derived from an EMBL/GenBank/DDBJ whole genome shotgun (WGS) entry which is preliminary data.</text>
</comment>
<dbReference type="Gene3D" id="1.20.120.160">
    <property type="entry name" value="HPT domain"/>
    <property type="match status" value="1"/>
</dbReference>
<evidence type="ECO:0000256" key="1">
    <source>
        <dbReference type="PROSITE-ProRule" id="PRU00110"/>
    </source>
</evidence>
<dbReference type="AlphaFoldDB" id="A0A919N7B2"/>
<evidence type="ECO:0000313" key="4">
    <source>
        <dbReference type="Proteomes" id="UP000629619"/>
    </source>
</evidence>
<organism evidence="3 4">
    <name type="scientific">Actinoplanes siamensis</name>
    <dbReference type="NCBI Taxonomy" id="1223317"/>
    <lineage>
        <taxon>Bacteria</taxon>
        <taxon>Bacillati</taxon>
        <taxon>Actinomycetota</taxon>
        <taxon>Actinomycetes</taxon>
        <taxon>Micromonosporales</taxon>
        <taxon>Micromonosporaceae</taxon>
        <taxon>Actinoplanes</taxon>
    </lineage>
</organism>
<gene>
    <name evidence="3" type="ORF">Asi03nite_32080</name>
</gene>
<proteinExistence type="predicted"/>
<dbReference type="EMBL" id="BOMW01000028">
    <property type="protein sequence ID" value="GIF05670.1"/>
    <property type="molecule type" value="Genomic_DNA"/>
</dbReference>